<dbReference type="Proteomes" id="UP000189703">
    <property type="component" value="Unplaced"/>
</dbReference>
<evidence type="ECO:0000313" key="3">
    <source>
        <dbReference type="RefSeq" id="XP_010270605.1"/>
    </source>
</evidence>
<sequence length="203" mass="23169">MRLREGKPQLTVTSGTNQKQGKLKKGKKLWRMGSSTNNEVAYKEMKGMEIDTGKERKGKQTQDENLEISEKEGTPLNLTLKSPTNGHFNEAVQIIERHPAVCPKQKRRKRIEKNKSSAPEANNPLQENGALCSRDLTNTKNLEKEQRLLIKTDLLSEKLTIFPDTADTNSGKNNKPDESQNRLKTYKWRKKISKLSEKEQNPV</sequence>
<dbReference type="AlphaFoldDB" id="A0A1U8ARQ9"/>
<evidence type="ECO:0000313" key="2">
    <source>
        <dbReference type="Proteomes" id="UP000189703"/>
    </source>
</evidence>
<dbReference type="InParanoid" id="A0A1U8ARQ9"/>
<reference evidence="3" key="1">
    <citation type="submission" date="2025-08" db="UniProtKB">
        <authorList>
            <consortium name="RefSeq"/>
        </authorList>
    </citation>
    <scope>IDENTIFICATION</scope>
</reference>
<feature type="compositionally biased region" description="Basic and acidic residues" evidence="1">
    <location>
        <begin position="41"/>
        <end position="65"/>
    </location>
</feature>
<dbReference type="GeneID" id="104606887"/>
<keyword evidence="2" id="KW-1185">Reference proteome</keyword>
<feature type="region of interest" description="Disordered" evidence="1">
    <location>
        <begin position="162"/>
        <end position="203"/>
    </location>
</feature>
<accession>A0A1U8ARQ9</accession>
<proteinExistence type="predicted"/>
<gene>
    <name evidence="3" type="primary">LOC104606887</name>
</gene>
<name>A0A1U8ARQ9_NELNU</name>
<feature type="region of interest" description="Disordered" evidence="1">
    <location>
        <begin position="1"/>
        <end position="65"/>
    </location>
</feature>
<feature type="compositionally biased region" description="Polar residues" evidence="1">
    <location>
        <begin position="116"/>
        <end position="126"/>
    </location>
</feature>
<dbReference type="RefSeq" id="XP_010270605.1">
    <property type="nucleotide sequence ID" value="XM_010272303.2"/>
</dbReference>
<protein>
    <submittedName>
        <fullName evidence="3">Uncharacterized protein LOC104606887</fullName>
    </submittedName>
</protein>
<feature type="compositionally biased region" description="Basic residues" evidence="1">
    <location>
        <begin position="184"/>
        <end position="193"/>
    </location>
</feature>
<feature type="compositionally biased region" description="Basic residues" evidence="1">
    <location>
        <begin position="21"/>
        <end position="30"/>
    </location>
</feature>
<evidence type="ECO:0000256" key="1">
    <source>
        <dbReference type="SAM" id="MobiDB-lite"/>
    </source>
</evidence>
<dbReference type="KEGG" id="nnu:104606887"/>
<organism evidence="2 3">
    <name type="scientific">Nelumbo nucifera</name>
    <name type="common">Sacred lotus</name>
    <dbReference type="NCBI Taxonomy" id="4432"/>
    <lineage>
        <taxon>Eukaryota</taxon>
        <taxon>Viridiplantae</taxon>
        <taxon>Streptophyta</taxon>
        <taxon>Embryophyta</taxon>
        <taxon>Tracheophyta</taxon>
        <taxon>Spermatophyta</taxon>
        <taxon>Magnoliopsida</taxon>
        <taxon>Proteales</taxon>
        <taxon>Nelumbonaceae</taxon>
        <taxon>Nelumbo</taxon>
    </lineage>
</organism>
<feature type="compositionally biased region" description="Basic and acidic residues" evidence="1">
    <location>
        <begin position="194"/>
        <end position="203"/>
    </location>
</feature>
<feature type="region of interest" description="Disordered" evidence="1">
    <location>
        <begin position="103"/>
        <end position="132"/>
    </location>
</feature>